<dbReference type="eggNOG" id="COG0583">
    <property type="taxonomic scope" value="Bacteria"/>
</dbReference>
<reference evidence="7" key="1">
    <citation type="submission" date="2011-04" db="EMBL/GenBank/DDBJ databases">
        <title>Complete sequence of Cellvibrio gilvus ATCC 13127.</title>
        <authorList>
            <person name="Lucas S."/>
            <person name="Han J."/>
            <person name="Lapidus A."/>
            <person name="Cheng J.-F."/>
            <person name="Goodwin L."/>
            <person name="Pitluck S."/>
            <person name="Peters L."/>
            <person name="Munk A."/>
            <person name="Detter J.C."/>
            <person name="Han C."/>
            <person name="Tapia R."/>
            <person name="Land M."/>
            <person name="Hauser L."/>
            <person name="Kyrpides N."/>
            <person name="Ivanova N."/>
            <person name="Ovchinnikova G."/>
            <person name="Pagani I."/>
            <person name="Mead D."/>
            <person name="Brumm P."/>
            <person name="Woyke T."/>
        </authorList>
    </citation>
    <scope>NUCLEOTIDE SEQUENCE [LARGE SCALE GENOMIC DNA]</scope>
    <source>
        <strain evidence="7">ATCC 13127 / NRRL B-14078</strain>
    </source>
</reference>
<protein>
    <submittedName>
        <fullName evidence="6">Transcriptional regulator, LysR family</fullName>
    </submittedName>
</protein>
<gene>
    <name evidence="6" type="ordered locus">Celgi_2366</name>
</gene>
<dbReference type="SUPFAM" id="SSF53850">
    <property type="entry name" value="Periplasmic binding protein-like II"/>
    <property type="match status" value="1"/>
</dbReference>
<keyword evidence="4" id="KW-0804">Transcription</keyword>
<dbReference type="InterPro" id="IPR036390">
    <property type="entry name" value="WH_DNA-bd_sf"/>
</dbReference>
<sequence length="305" mass="31304">MADLTALRVLAAIEAHGSISAAARALGLSQQAVSQRVRALEREVGARLVDRSARGSALSEPGRLVATWARDVVEAATRFEVAVAALRAPGAAPLRVAASLTVAEHLMPGWLVRLRATGAPGSDSVELTAANSAAVLALVRAGSHDLGFVETPHLPADLESRTLAHDELVVVVGPQHPWAHRATPLTSAELAATALVTREDGSGTRAALEAALQAHVHVPASALPRPVALLPTTAAVRATAAAGAGPAVLSLLAVRDALLAGSLVRVPLADLRVTRPLSVVWSPTLPRVPDAAQALLDVIAADARH</sequence>
<dbReference type="GO" id="GO:0003700">
    <property type="term" value="F:DNA-binding transcription factor activity"/>
    <property type="evidence" value="ECO:0007669"/>
    <property type="project" value="InterPro"/>
</dbReference>
<dbReference type="RefSeq" id="WP_013884383.1">
    <property type="nucleotide sequence ID" value="NC_015671.1"/>
</dbReference>
<dbReference type="InterPro" id="IPR000847">
    <property type="entry name" value="LysR_HTH_N"/>
</dbReference>
<evidence type="ECO:0000256" key="1">
    <source>
        <dbReference type="ARBA" id="ARBA00009437"/>
    </source>
</evidence>
<dbReference type="AlphaFoldDB" id="F8A1I1"/>
<dbReference type="SUPFAM" id="SSF46785">
    <property type="entry name" value="Winged helix' DNA-binding domain"/>
    <property type="match status" value="1"/>
</dbReference>
<dbReference type="InterPro" id="IPR005119">
    <property type="entry name" value="LysR_subst-bd"/>
</dbReference>
<keyword evidence="7" id="KW-1185">Reference proteome</keyword>
<evidence type="ECO:0000256" key="4">
    <source>
        <dbReference type="ARBA" id="ARBA00023163"/>
    </source>
</evidence>
<dbReference type="PANTHER" id="PTHR30126:SF39">
    <property type="entry name" value="HTH-TYPE TRANSCRIPTIONAL REGULATOR CYSL"/>
    <property type="match status" value="1"/>
</dbReference>
<organism evidence="6 7">
    <name type="scientific">Cellulomonas gilvus (strain ATCC 13127 / NRRL B-14078)</name>
    <name type="common">Cellvibrio gilvus</name>
    <dbReference type="NCBI Taxonomy" id="593907"/>
    <lineage>
        <taxon>Bacteria</taxon>
        <taxon>Bacillati</taxon>
        <taxon>Actinomycetota</taxon>
        <taxon>Actinomycetes</taxon>
        <taxon>Micrococcales</taxon>
        <taxon>Cellulomonadaceae</taxon>
        <taxon>Cellulomonas</taxon>
    </lineage>
</organism>
<evidence type="ECO:0000313" key="6">
    <source>
        <dbReference type="EMBL" id="AEI12865.1"/>
    </source>
</evidence>
<evidence type="ECO:0000259" key="5">
    <source>
        <dbReference type="PROSITE" id="PS50931"/>
    </source>
</evidence>
<accession>F8A1I1</accession>
<evidence type="ECO:0000313" key="7">
    <source>
        <dbReference type="Proteomes" id="UP000000485"/>
    </source>
</evidence>
<dbReference type="InterPro" id="IPR036388">
    <property type="entry name" value="WH-like_DNA-bd_sf"/>
</dbReference>
<dbReference type="GO" id="GO:0000976">
    <property type="term" value="F:transcription cis-regulatory region binding"/>
    <property type="evidence" value="ECO:0007669"/>
    <property type="project" value="TreeGrafter"/>
</dbReference>
<dbReference type="PRINTS" id="PR00039">
    <property type="entry name" value="HTHLYSR"/>
</dbReference>
<name>F8A1I1_CELGA</name>
<dbReference type="PROSITE" id="PS50931">
    <property type="entry name" value="HTH_LYSR"/>
    <property type="match status" value="1"/>
</dbReference>
<dbReference type="Gene3D" id="3.40.190.10">
    <property type="entry name" value="Periplasmic binding protein-like II"/>
    <property type="match status" value="2"/>
</dbReference>
<dbReference type="STRING" id="593907.Celgi_2366"/>
<dbReference type="KEGG" id="cga:Celgi_2366"/>
<dbReference type="Gene3D" id="1.10.10.10">
    <property type="entry name" value="Winged helix-like DNA-binding domain superfamily/Winged helix DNA-binding domain"/>
    <property type="match status" value="1"/>
</dbReference>
<dbReference type="Pfam" id="PF03466">
    <property type="entry name" value="LysR_substrate"/>
    <property type="match status" value="1"/>
</dbReference>
<evidence type="ECO:0000256" key="2">
    <source>
        <dbReference type="ARBA" id="ARBA00023015"/>
    </source>
</evidence>
<dbReference type="PANTHER" id="PTHR30126">
    <property type="entry name" value="HTH-TYPE TRANSCRIPTIONAL REGULATOR"/>
    <property type="match status" value="1"/>
</dbReference>
<comment type="similarity">
    <text evidence="1">Belongs to the LysR transcriptional regulatory family.</text>
</comment>
<dbReference type="EMBL" id="CP002665">
    <property type="protein sequence ID" value="AEI12865.1"/>
    <property type="molecule type" value="Genomic_DNA"/>
</dbReference>
<evidence type="ECO:0000256" key="3">
    <source>
        <dbReference type="ARBA" id="ARBA00023125"/>
    </source>
</evidence>
<dbReference type="HOGENOM" id="CLU_039613_6_1_11"/>
<feature type="domain" description="HTH lysR-type" evidence="5">
    <location>
        <begin position="1"/>
        <end position="59"/>
    </location>
</feature>
<keyword evidence="2" id="KW-0805">Transcription regulation</keyword>
<dbReference type="Pfam" id="PF00126">
    <property type="entry name" value="HTH_1"/>
    <property type="match status" value="1"/>
</dbReference>
<dbReference type="Proteomes" id="UP000000485">
    <property type="component" value="Chromosome"/>
</dbReference>
<dbReference type="OrthoDB" id="9808620at2"/>
<keyword evidence="3" id="KW-0238">DNA-binding</keyword>
<proteinExistence type="inferred from homology"/>